<accession>A0A9P7EAS7</accession>
<dbReference type="EMBL" id="JABBWG010000017">
    <property type="protein sequence ID" value="KAG1815936.1"/>
    <property type="molecule type" value="Genomic_DNA"/>
</dbReference>
<dbReference type="GeneID" id="64634207"/>
<comment type="caution">
    <text evidence="1">The sequence shown here is derived from an EMBL/GenBank/DDBJ whole genome shotgun (WGS) entry which is preliminary data.</text>
</comment>
<evidence type="ECO:0000313" key="2">
    <source>
        <dbReference type="Proteomes" id="UP000807769"/>
    </source>
</evidence>
<evidence type="ECO:0000313" key="1">
    <source>
        <dbReference type="EMBL" id="KAG1815936.1"/>
    </source>
</evidence>
<dbReference type="AlphaFoldDB" id="A0A9P7EAS7"/>
<dbReference type="Proteomes" id="UP000807769">
    <property type="component" value="Unassembled WGS sequence"/>
</dbReference>
<proteinExistence type="predicted"/>
<name>A0A9P7EAS7_9AGAM</name>
<organism evidence="1 2">
    <name type="scientific">Suillus subaureus</name>
    <dbReference type="NCBI Taxonomy" id="48587"/>
    <lineage>
        <taxon>Eukaryota</taxon>
        <taxon>Fungi</taxon>
        <taxon>Dikarya</taxon>
        <taxon>Basidiomycota</taxon>
        <taxon>Agaricomycotina</taxon>
        <taxon>Agaricomycetes</taxon>
        <taxon>Agaricomycetidae</taxon>
        <taxon>Boletales</taxon>
        <taxon>Suillineae</taxon>
        <taxon>Suillaceae</taxon>
        <taxon>Suillus</taxon>
    </lineage>
</organism>
<protein>
    <submittedName>
        <fullName evidence="1">Uncharacterized protein</fullName>
    </submittedName>
</protein>
<dbReference type="RefSeq" id="XP_041192742.1">
    <property type="nucleotide sequence ID" value="XM_041340191.1"/>
</dbReference>
<gene>
    <name evidence="1" type="ORF">BJ212DRAFT_1481001</name>
</gene>
<dbReference type="OrthoDB" id="2688210at2759"/>
<keyword evidence="2" id="KW-1185">Reference proteome</keyword>
<reference evidence="1" key="1">
    <citation type="journal article" date="2020" name="New Phytol.">
        <title>Comparative genomics reveals dynamic genome evolution in host specialist ectomycorrhizal fungi.</title>
        <authorList>
            <person name="Lofgren L.A."/>
            <person name="Nguyen N.H."/>
            <person name="Vilgalys R."/>
            <person name="Ruytinx J."/>
            <person name="Liao H.L."/>
            <person name="Branco S."/>
            <person name="Kuo A."/>
            <person name="LaButti K."/>
            <person name="Lipzen A."/>
            <person name="Andreopoulos W."/>
            <person name="Pangilinan J."/>
            <person name="Riley R."/>
            <person name="Hundley H."/>
            <person name="Na H."/>
            <person name="Barry K."/>
            <person name="Grigoriev I.V."/>
            <person name="Stajich J.E."/>
            <person name="Kennedy P.G."/>
        </authorList>
    </citation>
    <scope>NUCLEOTIDE SEQUENCE</scope>
    <source>
        <strain evidence="1">MN1</strain>
    </source>
</reference>
<sequence>MADPALEVCPDFARDLYAAICLDLVNTTNTTHQAVAERLRDAWTASHELRVLEWNCQREEEVQAEAEVEQVCVVCEEEECTAMEAEAEKECLETERKKPKMNGFSANATVGDAIAPHPSQYTIQKLNNFKYIELWYFSPDGCKEAMKTSCSIADDTFSLVKLDNQLTICPALAFKASRSALPDHELPFSIFLCAKNLFLTQANMAKWLQMHINALALFFWHLENHPI</sequence>